<dbReference type="Proteomes" id="UP000034004">
    <property type="component" value="Unassembled WGS sequence"/>
</dbReference>
<evidence type="ECO:0000256" key="2">
    <source>
        <dbReference type="RuleBase" id="RU362080"/>
    </source>
</evidence>
<evidence type="ECO:0000256" key="1">
    <source>
        <dbReference type="ARBA" id="ARBA00009981"/>
    </source>
</evidence>
<accession>A0A0G0BHK4</accession>
<dbReference type="InterPro" id="IPR036165">
    <property type="entry name" value="YefM-like_sf"/>
</dbReference>
<name>A0A0G0BHK4_9BACT</name>
<evidence type="ECO:0000313" key="3">
    <source>
        <dbReference type="EMBL" id="KKP63086.1"/>
    </source>
</evidence>
<gene>
    <name evidence="3" type="ORF">UR56_C0002G0063</name>
</gene>
<reference evidence="3 4" key="1">
    <citation type="journal article" date="2015" name="Nature">
        <title>rRNA introns, odd ribosomes, and small enigmatic genomes across a large radiation of phyla.</title>
        <authorList>
            <person name="Brown C.T."/>
            <person name="Hug L.A."/>
            <person name="Thomas B.C."/>
            <person name="Sharon I."/>
            <person name="Castelle C.J."/>
            <person name="Singh A."/>
            <person name="Wilkins M.J."/>
            <person name="Williams K.H."/>
            <person name="Banfield J.F."/>
        </authorList>
    </citation>
    <scope>NUCLEOTIDE SEQUENCE [LARGE SCALE GENOMIC DNA]</scope>
</reference>
<dbReference type="NCBIfam" id="TIGR01552">
    <property type="entry name" value="phd_fam"/>
    <property type="match status" value="1"/>
</dbReference>
<dbReference type="Gene3D" id="3.40.1620.10">
    <property type="entry name" value="YefM-like domain"/>
    <property type="match status" value="1"/>
</dbReference>
<comment type="similarity">
    <text evidence="1 2">Belongs to the phD/YefM antitoxin family.</text>
</comment>
<proteinExistence type="inferred from homology"/>
<dbReference type="InterPro" id="IPR006442">
    <property type="entry name" value="Antitoxin_Phd/YefM"/>
</dbReference>
<organism evidence="3 4">
    <name type="scientific">Candidatus Roizmanbacteria bacterium GW2011_GWC2_34_23</name>
    <dbReference type="NCBI Taxonomy" id="1618484"/>
    <lineage>
        <taxon>Bacteria</taxon>
        <taxon>Candidatus Roizmaniibacteriota</taxon>
    </lineage>
</organism>
<evidence type="ECO:0000313" key="4">
    <source>
        <dbReference type="Proteomes" id="UP000034004"/>
    </source>
</evidence>
<dbReference type="EMBL" id="LBPR01000002">
    <property type="protein sequence ID" value="KKP63086.1"/>
    <property type="molecule type" value="Genomic_DNA"/>
</dbReference>
<dbReference type="Pfam" id="PF02604">
    <property type="entry name" value="PhdYeFM_antitox"/>
    <property type="match status" value="1"/>
</dbReference>
<dbReference type="SUPFAM" id="SSF143120">
    <property type="entry name" value="YefM-like"/>
    <property type="match status" value="1"/>
</dbReference>
<dbReference type="STRING" id="1618484.UR56_C0002G0063"/>
<comment type="function">
    <text evidence="2">Antitoxin component of a type II toxin-antitoxin (TA) system.</text>
</comment>
<protein>
    <recommendedName>
        <fullName evidence="2">Antitoxin</fullName>
    </recommendedName>
</protein>
<comment type="caution">
    <text evidence="3">The sequence shown here is derived from an EMBL/GenBank/DDBJ whole genome shotgun (WGS) entry which is preliminary data.</text>
</comment>
<sequence>MLLFHHMKKITKKIKEFTYSLVPELISASDLQRKSGKILRMLKDSTQPYFIVKNNKPTGVIVGIEEYNKLKKIQKEMELKEVLKIINEGEKELEEGKVKELKGSVFELWKNLQNNKND</sequence>
<dbReference type="AlphaFoldDB" id="A0A0G0BHK4"/>